<name>X1I002_9ZZZZ</name>
<dbReference type="InterPro" id="IPR032466">
    <property type="entry name" value="Metal_Hydrolase"/>
</dbReference>
<dbReference type="GO" id="GO:0016787">
    <property type="term" value="F:hydrolase activity"/>
    <property type="evidence" value="ECO:0007669"/>
    <property type="project" value="InterPro"/>
</dbReference>
<feature type="domain" description="Amidohydrolase-related" evidence="1">
    <location>
        <begin position="1"/>
        <end position="75"/>
    </location>
</feature>
<sequence>HENVYLDTAGSLTERAVLRQAIRECGDDRIVWGSDSPTMNLGAELARITEAPDVDISVQAKEKILYKNAERLLKLNF</sequence>
<dbReference type="Pfam" id="PF04909">
    <property type="entry name" value="Amidohydro_2"/>
    <property type="match status" value="1"/>
</dbReference>
<comment type="caution">
    <text evidence="2">The sequence shown here is derived from an EMBL/GenBank/DDBJ whole genome shotgun (WGS) entry which is preliminary data.</text>
</comment>
<dbReference type="AlphaFoldDB" id="X1I002"/>
<dbReference type="InterPro" id="IPR006680">
    <property type="entry name" value="Amidohydro-rel"/>
</dbReference>
<dbReference type="EMBL" id="BARU01020606">
    <property type="protein sequence ID" value="GAH50893.1"/>
    <property type="molecule type" value="Genomic_DNA"/>
</dbReference>
<organism evidence="2">
    <name type="scientific">marine sediment metagenome</name>
    <dbReference type="NCBI Taxonomy" id="412755"/>
    <lineage>
        <taxon>unclassified sequences</taxon>
        <taxon>metagenomes</taxon>
        <taxon>ecological metagenomes</taxon>
    </lineage>
</organism>
<reference evidence="2" key="1">
    <citation type="journal article" date="2014" name="Front. Microbiol.">
        <title>High frequency of phylogenetically diverse reductive dehalogenase-homologous genes in deep subseafloor sedimentary metagenomes.</title>
        <authorList>
            <person name="Kawai M."/>
            <person name="Futagami T."/>
            <person name="Toyoda A."/>
            <person name="Takaki Y."/>
            <person name="Nishi S."/>
            <person name="Hori S."/>
            <person name="Arai W."/>
            <person name="Tsubouchi T."/>
            <person name="Morono Y."/>
            <person name="Uchiyama I."/>
            <person name="Ito T."/>
            <person name="Fujiyama A."/>
            <person name="Inagaki F."/>
            <person name="Takami H."/>
        </authorList>
    </citation>
    <scope>NUCLEOTIDE SEQUENCE</scope>
    <source>
        <strain evidence="2">Expedition CK06-06</strain>
    </source>
</reference>
<protein>
    <recommendedName>
        <fullName evidence="1">Amidohydrolase-related domain-containing protein</fullName>
    </recommendedName>
</protein>
<feature type="non-terminal residue" evidence="2">
    <location>
        <position position="1"/>
    </location>
</feature>
<evidence type="ECO:0000313" key="2">
    <source>
        <dbReference type="EMBL" id="GAH50893.1"/>
    </source>
</evidence>
<accession>X1I002</accession>
<proteinExistence type="predicted"/>
<dbReference type="SUPFAM" id="SSF51556">
    <property type="entry name" value="Metallo-dependent hydrolases"/>
    <property type="match status" value="1"/>
</dbReference>
<gene>
    <name evidence="2" type="ORF">S03H2_33818</name>
</gene>
<dbReference type="Gene3D" id="3.20.20.140">
    <property type="entry name" value="Metal-dependent hydrolases"/>
    <property type="match status" value="1"/>
</dbReference>
<evidence type="ECO:0000259" key="1">
    <source>
        <dbReference type="Pfam" id="PF04909"/>
    </source>
</evidence>